<feature type="region of interest" description="Disordered" evidence="1">
    <location>
        <begin position="884"/>
        <end position="915"/>
    </location>
</feature>
<dbReference type="GO" id="GO:0005634">
    <property type="term" value="C:nucleus"/>
    <property type="evidence" value="ECO:0007669"/>
    <property type="project" value="TreeGrafter"/>
</dbReference>
<dbReference type="AlphaFoldDB" id="A0A9P6T3F6"/>
<dbReference type="Pfam" id="PF07093">
    <property type="entry name" value="SGT1"/>
    <property type="match status" value="1"/>
</dbReference>
<feature type="compositionally biased region" description="Acidic residues" evidence="1">
    <location>
        <begin position="587"/>
        <end position="614"/>
    </location>
</feature>
<protein>
    <recommendedName>
        <fullName evidence="4">Regulatory factor sgt1</fullName>
    </recommendedName>
</protein>
<feature type="compositionally biased region" description="Acidic residues" evidence="1">
    <location>
        <begin position="823"/>
        <end position="837"/>
    </location>
</feature>
<feature type="compositionally biased region" description="Low complexity" evidence="1">
    <location>
        <begin position="746"/>
        <end position="757"/>
    </location>
</feature>
<gene>
    <name evidence="2" type="ORF">BGZ80_001118</name>
</gene>
<dbReference type="PANTHER" id="PTHR13060:SF0">
    <property type="entry name" value="PROTEIN ECDYSONELESS HOMOLOG"/>
    <property type="match status" value="1"/>
</dbReference>
<accession>A0A9P6T3F6</accession>
<feature type="compositionally biased region" description="Acidic residues" evidence="1">
    <location>
        <begin position="850"/>
        <end position="865"/>
    </location>
</feature>
<dbReference type="PANTHER" id="PTHR13060">
    <property type="entry name" value="SGT1 PROTEIN HSGT1 SUPPRESSOR OF GCR2"/>
    <property type="match status" value="1"/>
</dbReference>
<evidence type="ECO:0008006" key="4">
    <source>
        <dbReference type="Google" id="ProtNLM"/>
    </source>
</evidence>
<feature type="compositionally biased region" description="Basic and acidic residues" evidence="1">
    <location>
        <begin position="701"/>
        <end position="716"/>
    </location>
</feature>
<proteinExistence type="predicted"/>
<feature type="compositionally biased region" description="Acidic residues" evidence="1">
    <location>
        <begin position="641"/>
        <end position="657"/>
    </location>
</feature>
<evidence type="ECO:0000313" key="3">
    <source>
        <dbReference type="Proteomes" id="UP000703661"/>
    </source>
</evidence>
<feature type="compositionally biased region" description="Polar residues" evidence="1">
    <location>
        <begin position="624"/>
        <end position="638"/>
    </location>
</feature>
<dbReference type="Proteomes" id="UP000703661">
    <property type="component" value="Unassembled WGS sequence"/>
</dbReference>
<name>A0A9P6T3F6_9FUNG</name>
<organism evidence="2 3">
    <name type="scientific">Entomortierella chlamydospora</name>
    <dbReference type="NCBI Taxonomy" id="101097"/>
    <lineage>
        <taxon>Eukaryota</taxon>
        <taxon>Fungi</taxon>
        <taxon>Fungi incertae sedis</taxon>
        <taxon>Mucoromycota</taxon>
        <taxon>Mortierellomycotina</taxon>
        <taxon>Mortierellomycetes</taxon>
        <taxon>Mortierellales</taxon>
        <taxon>Mortierellaceae</taxon>
        <taxon>Entomortierella</taxon>
    </lineage>
</organism>
<keyword evidence="3" id="KW-1185">Reference proteome</keyword>
<evidence type="ECO:0000256" key="1">
    <source>
        <dbReference type="SAM" id="MobiDB-lite"/>
    </source>
</evidence>
<feature type="compositionally biased region" description="Basic and acidic residues" evidence="1">
    <location>
        <begin position="767"/>
        <end position="796"/>
    </location>
</feature>
<feature type="region of interest" description="Disordered" evidence="1">
    <location>
        <begin position="587"/>
        <end position="716"/>
    </location>
</feature>
<dbReference type="InterPro" id="IPR010770">
    <property type="entry name" value="Ecd"/>
</dbReference>
<evidence type="ECO:0000313" key="2">
    <source>
        <dbReference type="EMBL" id="KAG0022078.1"/>
    </source>
</evidence>
<sequence>MDSLFPPHDQLQEQRRALAEETLSYAIYLPPNAGSGGKTLDDSIQCEAQNELNAEFESAQLAKTLISSIVAELAQGYIWHKDAFSLRIESNKGKFPSSRPYLRGETKVGDCLDDEWLIVFLLREITKRIPGSVARVQDNDGEFLLIEAADYIPSWLDPDNSENRVFICNGDLHIIPIAVTAEEKATFPSSLGSRTKSPKLQDALDMIRSDLHVPNMSNGENAKQMVVPTLASSKIQQAAFGPILPDSSEQHFAARKILDQRHYARCQIPVDVARILKARPELVTRACEAFYTRDSLAMAACSRMKKFFPASSGAVGVTTPPKGALRLGKNETHFVTTAVCFTKTCYAQLMGQQFQPPKIWDGVVPPHGNDDTSDPQRVKEAELGMKLTCGFEILCSPEYHGDFGFKSGVEIKADASDRKCIMDYDFPFATDSGWRTFKNNLTARKYFGDEHPNSQGYRRLEEIAESHFLEYRAAQLSEGGDSNTPSRGSVSFNGHGYHPVEEIERILSSVPSGDHVADLVDDRKDDDDSWMEVDLQMLEDMMRARGFGGAAMRETGNASNAGLDMQEMLGRFEEFVQEGEGGIEGAEFLDEQSSSDESEDEDDGEEESTDDEEQSSFSKSKESNGANDQRQECQSPGSEGNDYDDDGDDDDDDDDIFASDYEERQARKQAARSRKVSGGAFVFGSGRSATSRTNGGLNGDRVVDGSDDNDRGEMDKQGLKEYMAALDAELSGTKIGESFEKMTVPSTSKKSASTSASNIVDPSMKSKGKEVKRLPKPPKTEKNLEELVKEYAERSRRGFSRQGPLSASGNHYGYDPSALAFAGDDDDEDDEDEDVGDLENHTARVSAISPDDEIGEEMTEDEADEEVVDIDLNLAKNLLESFKSQGGLPGPGGNILSRLGIVLPRDEGDDESEED</sequence>
<comment type="caution">
    <text evidence="2">The sequence shown here is derived from an EMBL/GenBank/DDBJ whole genome shotgun (WGS) entry which is preliminary data.</text>
</comment>
<dbReference type="EMBL" id="JAAAID010000125">
    <property type="protein sequence ID" value="KAG0022078.1"/>
    <property type="molecule type" value="Genomic_DNA"/>
</dbReference>
<reference evidence="2" key="1">
    <citation type="journal article" date="2020" name="Fungal Divers.">
        <title>Resolving the Mortierellaceae phylogeny through synthesis of multi-gene phylogenetics and phylogenomics.</title>
        <authorList>
            <person name="Vandepol N."/>
            <person name="Liber J."/>
            <person name="Desiro A."/>
            <person name="Na H."/>
            <person name="Kennedy M."/>
            <person name="Barry K."/>
            <person name="Grigoriev I.V."/>
            <person name="Miller A.N."/>
            <person name="O'Donnell K."/>
            <person name="Stajich J.E."/>
            <person name="Bonito G."/>
        </authorList>
    </citation>
    <scope>NUCLEOTIDE SEQUENCE</scope>
    <source>
        <strain evidence="2">NRRL 2769</strain>
    </source>
</reference>
<feature type="region of interest" description="Disordered" evidence="1">
    <location>
        <begin position="739"/>
        <end position="865"/>
    </location>
</feature>